<name>A0A1B0A8Z0_GLOPL</name>
<dbReference type="EnsemblMetazoa" id="GPAI038021-RA">
    <property type="protein sequence ID" value="GPAI038021-PA"/>
    <property type="gene ID" value="GPAI038021"/>
</dbReference>
<dbReference type="AlphaFoldDB" id="A0A1B0A8Z0"/>
<keyword evidence="3" id="KW-1185">Reference proteome</keyword>
<evidence type="ECO:0000256" key="1">
    <source>
        <dbReference type="SAM" id="Phobius"/>
    </source>
</evidence>
<evidence type="ECO:0000313" key="2">
    <source>
        <dbReference type="EnsemblMetazoa" id="GPAI038021-PA"/>
    </source>
</evidence>
<dbReference type="VEuPathDB" id="VectorBase:GPAI038021"/>
<reference evidence="3" key="1">
    <citation type="submission" date="2014-03" db="EMBL/GenBank/DDBJ databases">
        <authorList>
            <person name="Aksoy S."/>
            <person name="Warren W."/>
            <person name="Wilson R.K."/>
        </authorList>
    </citation>
    <scope>NUCLEOTIDE SEQUENCE [LARGE SCALE GENOMIC DNA]</scope>
    <source>
        <strain evidence="3">IAEA</strain>
    </source>
</reference>
<accession>A0A1B0A8Z0</accession>
<reference evidence="2" key="2">
    <citation type="submission" date="2020-05" db="UniProtKB">
        <authorList>
            <consortium name="EnsemblMetazoa"/>
        </authorList>
    </citation>
    <scope>IDENTIFICATION</scope>
    <source>
        <strain evidence="2">IAEA</strain>
    </source>
</reference>
<keyword evidence="1" id="KW-1133">Transmembrane helix</keyword>
<feature type="transmembrane region" description="Helical" evidence="1">
    <location>
        <begin position="117"/>
        <end position="145"/>
    </location>
</feature>
<proteinExistence type="predicted"/>
<organism evidence="2 3">
    <name type="scientific">Glossina pallidipes</name>
    <name type="common">Tsetse fly</name>
    <dbReference type="NCBI Taxonomy" id="7398"/>
    <lineage>
        <taxon>Eukaryota</taxon>
        <taxon>Metazoa</taxon>
        <taxon>Ecdysozoa</taxon>
        <taxon>Arthropoda</taxon>
        <taxon>Hexapoda</taxon>
        <taxon>Insecta</taxon>
        <taxon>Pterygota</taxon>
        <taxon>Neoptera</taxon>
        <taxon>Endopterygota</taxon>
        <taxon>Diptera</taxon>
        <taxon>Brachycera</taxon>
        <taxon>Muscomorpha</taxon>
        <taxon>Hippoboscoidea</taxon>
        <taxon>Glossinidae</taxon>
        <taxon>Glossina</taxon>
    </lineage>
</organism>
<evidence type="ECO:0000313" key="3">
    <source>
        <dbReference type="Proteomes" id="UP000092445"/>
    </source>
</evidence>
<sequence length="166" mass="18376">MSVDVKQNHNKQHNVYFFTNNNSTTTPAPPPPYTTGWRTRFLCDFNQKRKETSVMLIDSKQSNLNPMDLRTISNSYQMAMLSCLFNGSDDHFQTRYLPSSALEMHLADLDNYKSSDVAFAAAAAAAGAAGAAVAAVVVIVVVAAVENNYHVQLEMNCTVVHYIENH</sequence>
<protein>
    <submittedName>
        <fullName evidence="2">Uncharacterized protein</fullName>
    </submittedName>
</protein>
<dbReference type="Proteomes" id="UP000092445">
    <property type="component" value="Unassembled WGS sequence"/>
</dbReference>
<keyword evidence="1" id="KW-0812">Transmembrane</keyword>
<keyword evidence="1" id="KW-0472">Membrane</keyword>